<dbReference type="GO" id="GO:0005615">
    <property type="term" value="C:extracellular space"/>
    <property type="evidence" value="ECO:0007669"/>
    <property type="project" value="TreeGrafter"/>
</dbReference>
<protein>
    <submittedName>
        <fullName evidence="10">Probable endopeptidase K</fullName>
    </submittedName>
</protein>
<evidence type="ECO:0000259" key="8">
    <source>
        <dbReference type="Pfam" id="PF00082"/>
    </source>
</evidence>
<dbReference type="PANTHER" id="PTHR43806">
    <property type="entry name" value="PEPTIDASE S8"/>
    <property type="match status" value="1"/>
</dbReference>
<evidence type="ECO:0000259" key="9">
    <source>
        <dbReference type="Pfam" id="PF05922"/>
    </source>
</evidence>
<dbReference type="EMBL" id="CAFZ01000205">
    <property type="protein sequence ID" value="CCA73150.1"/>
    <property type="molecule type" value="Genomic_DNA"/>
</dbReference>
<gene>
    <name evidence="10" type="ORF">PIIN_07104</name>
</gene>
<evidence type="ECO:0000313" key="10">
    <source>
        <dbReference type="EMBL" id="CCA73150.1"/>
    </source>
</evidence>
<feature type="signal peptide" evidence="7">
    <location>
        <begin position="1"/>
        <end position="17"/>
    </location>
</feature>
<feature type="active site" description="Charge relay system" evidence="5">
    <location>
        <position position="175"/>
    </location>
</feature>
<feature type="domain" description="Inhibitor I9" evidence="9">
    <location>
        <begin position="45"/>
        <end position="123"/>
    </location>
</feature>
<evidence type="ECO:0000256" key="4">
    <source>
        <dbReference type="ARBA" id="ARBA00022825"/>
    </source>
</evidence>
<dbReference type="eggNOG" id="KOG1153">
    <property type="taxonomic scope" value="Eukaryota"/>
</dbReference>
<dbReference type="FunFam" id="3.40.50.200:FF:000007">
    <property type="entry name" value="Subtilisin-like serine protease"/>
    <property type="match status" value="1"/>
</dbReference>
<evidence type="ECO:0000256" key="5">
    <source>
        <dbReference type="PROSITE-ProRule" id="PRU01240"/>
    </source>
</evidence>
<dbReference type="SUPFAM" id="SSF54897">
    <property type="entry name" value="Protease propeptides/inhibitors"/>
    <property type="match status" value="1"/>
</dbReference>
<dbReference type="STRING" id="1109443.G4TPA7"/>
<sequence length="425" mass="43615">MIKIYALVLSIASLAYSLPTPDDLLAPIKRAVDIPGALAPNPQAYVVAFKPNTVDPTGRGEWLNNVLSTRGHRRRDLSSSDLKLNWNETVYNGLAGTFSDAEIRTLRRQNEVKYIQHDTLLHTNELVVQTNAVWGIARLSSGGNPIPFGSDPSTFSFSYTFDSSGGNGVDIYVLDTGVRATHQDFGGRVNFLQTFGSGTPGVDVNGHGSHVSGTAIGSVFGVAKSATVQMIKCMADDGSGFTSDIVSAINLAANTAATSGRPSVVSMSLGGPANDAIDDAVINAVNLQIPFVVAAGNNGADASTSSPARLGGSAGNPGVITVGATTIDDTFATFSNTGSNVDVLAPGQDILSCGITDDAAVKNLSGTSMSTPHVAGLAALIMGLEGKISPTALKQKIIAQSALGVISGLPVTTVNTLANNGATVV</sequence>
<evidence type="ECO:0000256" key="1">
    <source>
        <dbReference type="ARBA" id="ARBA00011073"/>
    </source>
</evidence>
<evidence type="ECO:0000256" key="3">
    <source>
        <dbReference type="ARBA" id="ARBA00022801"/>
    </source>
</evidence>
<evidence type="ECO:0000256" key="2">
    <source>
        <dbReference type="ARBA" id="ARBA00022670"/>
    </source>
</evidence>
<accession>G4TPA7</accession>
<dbReference type="InterPro" id="IPR023827">
    <property type="entry name" value="Peptidase_S8_Asp-AS"/>
</dbReference>
<name>G4TPA7_SERID</name>
<dbReference type="PROSITE" id="PS51892">
    <property type="entry name" value="SUBTILASE"/>
    <property type="match status" value="1"/>
</dbReference>
<evidence type="ECO:0000256" key="6">
    <source>
        <dbReference type="RuleBase" id="RU003355"/>
    </source>
</evidence>
<dbReference type="InterPro" id="IPR015500">
    <property type="entry name" value="Peptidase_S8_subtilisin-rel"/>
</dbReference>
<dbReference type="InterPro" id="IPR036852">
    <property type="entry name" value="Peptidase_S8/S53_dom_sf"/>
</dbReference>
<dbReference type="PANTHER" id="PTHR43806:SF11">
    <property type="entry name" value="CEREVISIN-RELATED"/>
    <property type="match status" value="1"/>
</dbReference>
<dbReference type="Gene3D" id="3.40.50.200">
    <property type="entry name" value="Peptidase S8/S53 domain"/>
    <property type="match status" value="1"/>
</dbReference>
<dbReference type="CDD" id="cd04077">
    <property type="entry name" value="Peptidases_S8_PCSK9_ProteinaseK_like"/>
    <property type="match status" value="1"/>
</dbReference>
<dbReference type="Pfam" id="PF05922">
    <property type="entry name" value="Inhibitor_I9"/>
    <property type="match status" value="1"/>
</dbReference>
<feature type="domain" description="Peptidase S8/S53" evidence="8">
    <location>
        <begin position="166"/>
        <end position="401"/>
    </location>
</feature>
<reference evidence="10 11" key="1">
    <citation type="journal article" date="2011" name="PLoS Pathog.">
        <title>Endophytic Life Strategies Decoded by Genome and Transcriptome Analyses of the Mutualistic Root Symbiont Piriformospora indica.</title>
        <authorList>
            <person name="Zuccaro A."/>
            <person name="Lahrmann U."/>
            <person name="Guldener U."/>
            <person name="Langen G."/>
            <person name="Pfiffi S."/>
            <person name="Biedenkopf D."/>
            <person name="Wong P."/>
            <person name="Samans B."/>
            <person name="Grimm C."/>
            <person name="Basiewicz M."/>
            <person name="Murat C."/>
            <person name="Martin F."/>
            <person name="Kogel K.H."/>
        </authorList>
    </citation>
    <scope>NUCLEOTIDE SEQUENCE [LARGE SCALE GENOMIC DNA]</scope>
    <source>
        <strain evidence="10 11">DSM 11827</strain>
    </source>
</reference>
<feature type="active site" description="Charge relay system" evidence="5">
    <location>
        <position position="368"/>
    </location>
</feature>
<keyword evidence="3 5" id="KW-0378">Hydrolase</keyword>
<dbReference type="OrthoDB" id="19448at2759"/>
<dbReference type="Pfam" id="PF00082">
    <property type="entry name" value="Peptidase_S8"/>
    <property type="match status" value="1"/>
</dbReference>
<dbReference type="OMA" id="NCIDIFA"/>
<dbReference type="GO" id="GO:0004252">
    <property type="term" value="F:serine-type endopeptidase activity"/>
    <property type="evidence" value="ECO:0007669"/>
    <property type="project" value="UniProtKB-UniRule"/>
</dbReference>
<dbReference type="GO" id="GO:0006508">
    <property type="term" value="P:proteolysis"/>
    <property type="evidence" value="ECO:0007669"/>
    <property type="project" value="UniProtKB-KW"/>
</dbReference>
<dbReference type="HOGENOM" id="CLU_011263_1_1_1"/>
<evidence type="ECO:0000256" key="7">
    <source>
        <dbReference type="SAM" id="SignalP"/>
    </source>
</evidence>
<feature type="active site" description="Charge relay system" evidence="5">
    <location>
        <position position="207"/>
    </location>
</feature>
<comment type="caution">
    <text evidence="10">The sequence shown here is derived from an EMBL/GenBank/DDBJ whole genome shotgun (WGS) entry which is preliminary data.</text>
</comment>
<keyword evidence="7" id="KW-0732">Signal</keyword>
<dbReference type="Proteomes" id="UP000007148">
    <property type="component" value="Unassembled WGS sequence"/>
</dbReference>
<dbReference type="InterPro" id="IPR010259">
    <property type="entry name" value="S8pro/Inhibitor_I9"/>
</dbReference>
<proteinExistence type="inferred from homology"/>
<keyword evidence="2 5" id="KW-0645">Protease</keyword>
<dbReference type="PROSITE" id="PS00136">
    <property type="entry name" value="SUBTILASE_ASP"/>
    <property type="match status" value="1"/>
</dbReference>
<dbReference type="InterPro" id="IPR000209">
    <property type="entry name" value="Peptidase_S8/S53_dom"/>
</dbReference>
<keyword evidence="4 5" id="KW-0720">Serine protease</keyword>
<organism evidence="10 11">
    <name type="scientific">Serendipita indica (strain DSM 11827)</name>
    <name type="common">Root endophyte fungus</name>
    <name type="synonym">Piriformospora indica</name>
    <dbReference type="NCBI Taxonomy" id="1109443"/>
    <lineage>
        <taxon>Eukaryota</taxon>
        <taxon>Fungi</taxon>
        <taxon>Dikarya</taxon>
        <taxon>Basidiomycota</taxon>
        <taxon>Agaricomycotina</taxon>
        <taxon>Agaricomycetes</taxon>
        <taxon>Sebacinales</taxon>
        <taxon>Serendipitaceae</taxon>
        <taxon>Serendipita</taxon>
    </lineage>
</organism>
<evidence type="ECO:0000313" key="11">
    <source>
        <dbReference type="Proteomes" id="UP000007148"/>
    </source>
</evidence>
<dbReference type="PRINTS" id="PR00723">
    <property type="entry name" value="SUBTILISIN"/>
</dbReference>
<dbReference type="InParanoid" id="G4TPA7"/>
<dbReference type="InterPro" id="IPR034193">
    <property type="entry name" value="PCSK9_ProteinaseK-like"/>
</dbReference>
<comment type="similarity">
    <text evidence="1 5 6">Belongs to the peptidase S8 family.</text>
</comment>
<keyword evidence="11" id="KW-1185">Reference proteome</keyword>
<dbReference type="PROSITE" id="PS00138">
    <property type="entry name" value="SUBTILASE_SER"/>
    <property type="match status" value="1"/>
</dbReference>
<dbReference type="SUPFAM" id="SSF52743">
    <property type="entry name" value="Subtilisin-like"/>
    <property type="match status" value="1"/>
</dbReference>
<dbReference type="InterPro" id="IPR050131">
    <property type="entry name" value="Peptidase_S8_subtilisin-like"/>
</dbReference>
<dbReference type="AlphaFoldDB" id="G4TPA7"/>
<dbReference type="InterPro" id="IPR023828">
    <property type="entry name" value="Peptidase_S8_Ser-AS"/>
</dbReference>
<feature type="chain" id="PRO_5003468756" evidence="7">
    <location>
        <begin position="18"/>
        <end position="425"/>
    </location>
</feature>